<evidence type="ECO:0000313" key="2">
    <source>
        <dbReference type="Proteomes" id="UP001617427"/>
    </source>
</evidence>
<keyword evidence="2" id="KW-1185">Reference proteome</keyword>
<sequence>MPLNESMLSDDERQMIEAVRQREGLDTIDQAFEWLVKSGLRNGAKRITGRGRALYAIKGKKSQCA</sequence>
<evidence type="ECO:0008006" key="3">
    <source>
        <dbReference type="Google" id="ProtNLM"/>
    </source>
</evidence>
<name>A0ABW8F135_9BURK</name>
<comment type="caution">
    <text evidence="1">The sequence shown here is derived from an EMBL/GenBank/DDBJ whole genome shotgun (WGS) entry which is preliminary data.</text>
</comment>
<dbReference type="Proteomes" id="UP001617427">
    <property type="component" value="Unassembled WGS sequence"/>
</dbReference>
<accession>A0ABW8F135</accession>
<gene>
    <name evidence="1" type="ORF">ACIPEN_14320</name>
</gene>
<dbReference type="EMBL" id="JBIUZV010000007">
    <property type="protein sequence ID" value="MFJ3047003.1"/>
    <property type="molecule type" value="Genomic_DNA"/>
</dbReference>
<reference evidence="1 2" key="1">
    <citation type="submission" date="2024-10" db="EMBL/GenBank/DDBJ databases">
        <title>The Natural Products Discovery Center: Release of the First 8490 Sequenced Strains for Exploring Actinobacteria Biosynthetic Diversity.</title>
        <authorList>
            <person name="Kalkreuter E."/>
            <person name="Kautsar S.A."/>
            <person name="Yang D."/>
            <person name="Bader C.D."/>
            <person name="Teijaro C.N."/>
            <person name="Fluegel L."/>
            <person name="Davis C.M."/>
            <person name="Simpson J.R."/>
            <person name="Lauterbach L."/>
            <person name="Steele A.D."/>
            <person name="Gui C."/>
            <person name="Meng S."/>
            <person name="Li G."/>
            <person name="Viehrig K."/>
            <person name="Ye F."/>
            <person name="Su P."/>
            <person name="Kiefer A.F."/>
            <person name="Nichols A."/>
            <person name="Cepeda A.J."/>
            <person name="Yan W."/>
            <person name="Fan B."/>
            <person name="Jiang Y."/>
            <person name="Adhikari A."/>
            <person name="Zheng C.-J."/>
            <person name="Schuster L."/>
            <person name="Cowan T.M."/>
            <person name="Smanski M.J."/>
            <person name="Chevrette M.G."/>
            <person name="De Carvalho L.P.S."/>
            <person name="Shen B."/>
        </authorList>
    </citation>
    <scope>NUCLEOTIDE SEQUENCE [LARGE SCALE GENOMIC DNA]</scope>
    <source>
        <strain evidence="1 2">NPDC087045</strain>
    </source>
</reference>
<protein>
    <recommendedName>
        <fullName evidence="3">Transposase</fullName>
    </recommendedName>
</protein>
<evidence type="ECO:0000313" key="1">
    <source>
        <dbReference type="EMBL" id="MFJ3047003.1"/>
    </source>
</evidence>
<proteinExistence type="predicted"/>
<dbReference type="RefSeq" id="WP_402701413.1">
    <property type="nucleotide sequence ID" value="NZ_JBIUZV010000007.1"/>
</dbReference>
<organism evidence="1 2">
    <name type="scientific">Herbaspirillum chlorophenolicum</name>
    <dbReference type="NCBI Taxonomy" id="211589"/>
    <lineage>
        <taxon>Bacteria</taxon>
        <taxon>Pseudomonadati</taxon>
        <taxon>Pseudomonadota</taxon>
        <taxon>Betaproteobacteria</taxon>
        <taxon>Burkholderiales</taxon>
        <taxon>Oxalobacteraceae</taxon>
        <taxon>Herbaspirillum</taxon>
    </lineage>
</organism>